<evidence type="ECO:0000259" key="2">
    <source>
        <dbReference type="Pfam" id="PF00188"/>
    </source>
</evidence>
<sequence length="334" mass="38907">MFIKKCFLFYHCLISLITIFIVSITVGLTDYGFVFAENPKNRNVYMFCPKSYFDKVYFDMDVQTFKSPFDFPFIVSGNPADFFIAGFKNDKLVFYYTNSKFFSGLSNIKIGSNVDAVKKSKLSFIDKFVIIRKNSTYTYFDSNLKVNYDVAAVKNSYYVFLFFDRIAKPNNVCGIFMVEKTIWDEFLINEHPISSKKDILPSILTSFEKINFFHLNSIRFFLHKPYLSFSDNISELAKIHSQNMAKYNYFSHTDNFDKTPSDRFKDAHILYRKLGENIAMGTKLLPFFANHMLLNSKGHRQNIEESFEVAGTGCAIDPNYENVYYTQDFAILVK</sequence>
<proteinExistence type="predicted"/>
<reference evidence="4 5" key="1">
    <citation type="submission" date="2021-02" db="EMBL/GenBank/DDBJ databases">
        <title>Nitrogen-fixing ability and nitrogen fixation related genes of thermophilic fermentative bacteria in the genus Caldicellulosiruptor.</title>
        <authorList>
            <person name="Chen Y."/>
            <person name="Nishihara A."/>
            <person name="Haruta S."/>
        </authorList>
    </citation>
    <scope>NUCLEOTIDE SEQUENCE [LARGE SCALE GENOMIC DNA]</scope>
    <source>
        <strain evidence="4 5">YA01</strain>
    </source>
</reference>
<dbReference type="CDD" id="cd05379">
    <property type="entry name" value="CAP_bacterial"/>
    <property type="match status" value="1"/>
</dbReference>
<dbReference type="InterPro" id="IPR029410">
    <property type="entry name" value="CAP_assoc"/>
</dbReference>
<dbReference type="EMBL" id="AP024480">
    <property type="protein sequence ID" value="BCS82454.1"/>
    <property type="molecule type" value="Genomic_DNA"/>
</dbReference>
<name>A0ABN6EAR1_9FIRM</name>
<dbReference type="SUPFAM" id="SSF55797">
    <property type="entry name" value="PR-1-like"/>
    <property type="match status" value="1"/>
</dbReference>
<evidence type="ECO:0008006" key="6">
    <source>
        <dbReference type="Google" id="ProtNLM"/>
    </source>
</evidence>
<organism evidence="4 5">
    <name type="scientific">Caldicellulosiruptor diazotrophicus</name>
    <dbReference type="NCBI Taxonomy" id="2806205"/>
    <lineage>
        <taxon>Bacteria</taxon>
        <taxon>Bacillati</taxon>
        <taxon>Bacillota</taxon>
        <taxon>Bacillota incertae sedis</taxon>
        <taxon>Caldicellulosiruptorales</taxon>
        <taxon>Caldicellulosiruptoraceae</taxon>
        <taxon>Caldicellulosiruptor</taxon>
    </lineage>
</organism>
<evidence type="ECO:0000313" key="5">
    <source>
        <dbReference type="Proteomes" id="UP000663623"/>
    </source>
</evidence>
<accession>A0ABN6EAR1</accession>
<feature type="domain" description="CAP-associated" evidence="3">
    <location>
        <begin position="78"/>
        <end position="182"/>
    </location>
</feature>
<protein>
    <recommendedName>
        <fullName evidence="6">SCP-like extracellular</fullName>
    </recommendedName>
</protein>
<dbReference type="Gene3D" id="3.40.33.10">
    <property type="entry name" value="CAP"/>
    <property type="match status" value="1"/>
</dbReference>
<dbReference type="InterPro" id="IPR014044">
    <property type="entry name" value="CAP_dom"/>
</dbReference>
<dbReference type="Pfam" id="PF14504">
    <property type="entry name" value="CAP_assoc_N"/>
    <property type="match status" value="1"/>
</dbReference>
<dbReference type="PANTHER" id="PTHR31157">
    <property type="entry name" value="SCP DOMAIN-CONTAINING PROTEIN"/>
    <property type="match status" value="1"/>
</dbReference>
<dbReference type="Proteomes" id="UP000663623">
    <property type="component" value="Chromosome"/>
</dbReference>
<gene>
    <name evidence="4" type="ORF">CaldiYA01_24140</name>
</gene>
<keyword evidence="1" id="KW-1133">Transmembrane helix</keyword>
<feature type="domain" description="SCP" evidence="2">
    <location>
        <begin position="216"/>
        <end position="329"/>
    </location>
</feature>
<keyword evidence="1" id="KW-0812">Transmembrane</keyword>
<dbReference type="RefSeq" id="WP_207180054.1">
    <property type="nucleotide sequence ID" value="NZ_AP024480.1"/>
</dbReference>
<evidence type="ECO:0000259" key="3">
    <source>
        <dbReference type="Pfam" id="PF14504"/>
    </source>
</evidence>
<keyword evidence="1" id="KW-0472">Membrane</keyword>
<dbReference type="Pfam" id="PF00188">
    <property type="entry name" value="CAP"/>
    <property type="match status" value="1"/>
</dbReference>
<keyword evidence="5" id="KW-1185">Reference proteome</keyword>
<evidence type="ECO:0000313" key="4">
    <source>
        <dbReference type="EMBL" id="BCS82454.1"/>
    </source>
</evidence>
<feature type="transmembrane region" description="Helical" evidence="1">
    <location>
        <begin position="7"/>
        <end position="28"/>
    </location>
</feature>
<evidence type="ECO:0000256" key="1">
    <source>
        <dbReference type="SAM" id="Phobius"/>
    </source>
</evidence>
<dbReference type="InterPro" id="IPR035940">
    <property type="entry name" value="CAP_sf"/>
</dbReference>
<dbReference type="PANTHER" id="PTHR31157:SF1">
    <property type="entry name" value="SCP DOMAIN-CONTAINING PROTEIN"/>
    <property type="match status" value="1"/>
</dbReference>